<dbReference type="EMBL" id="NKXS01001398">
    <property type="protein sequence ID" value="PIN18793.1"/>
    <property type="molecule type" value="Genomic_DNA"/>
</dbReference>
<dbReference type="Proteomes" id="UP000231279">
    <property type="component" value="Unassembled WGS sequence"/>
</dbReference>
<keyword evidence="2" id="KW-1185">Reference proteome</keyword>
<organism evidence="1 2">
    <name type="scientific">Handroanthus impetiginosus</name>
    <dbReference type="NCBI Taxonomy" id="429701"/>
    <lineage>
        <taxon>Eukaryota</taxon>
        <taxon>Viridiplantae</taxon>
        <taxon>Streptophyta</taxon>
        <taxon>Embryophyta</taxon>
        <taxon>Tracheophyta</taxon>
        <taxon>Spermatophyta</taxon>
        <taxon>Magnoliopsida</taxon>
        <taxon>eudicotyledons</taxon>
        <taxon>Gunneridae</taxon>
        <taxon>Pentapetalae</taxon>
        <taxon>asterids</taxon>
        <taxon>lamiids</taxon>
        <taxon>Lamiales</taxon>
        <taxon>Bignoniaceae</taxon>
        <taxon>Crescentiina</taxon>
        <taxon>Tabebuia alliance</taxon>
        <taxon>Handroanthus</taxon>
    </lineage>
</organism>
<dbReference type="AlphaFoldDB" id="A0A2G9HMX9"/>
<name>A0A2G9HMX9_9LAMI</name>
<dbReference type="OrthoDB" id="1749689at2759"/>
<gene>
    <name evidence="1" type="ORF">CDL12_08530</name>
</gene>
<evidence type="ECO:0000313" key="1">
    <source>
        <dbReference type="EMBL" id="PIN18793.1"/>
    </source>
</evidence>
<reference evidence="2" key="1">
    <citation type="journal article" date="2018" name="Gigascience">
        <title>Genome assembly of the Pink Ipe (Handroanthus impetiginosus, Bignoniaceae), a highly valued, ecologically keystone Neotropical timber forest tree.</title>
        <authorList>
            <person name="Silva-Junior O.B."/>
            <person name="Grattapaglia D."/>
            <person name="Novaes E."/>
            <person name="Collevatti R.G."/>
        </authorList>
    </citation>
    <scope>NUCLEOTIDE SEQUENCE [LARGE SCALE GENOMIC DNA]</scope>
    <source>
        <strain evidence="2">cv. UFG-1</strain>
    </source>
</reference>
<proteinExistence type="predicted"/>
<protein>
    <submittedName>
        <fullName evidence="1">Uncharacterized protein</fullName>
    </submittedName>
</protein>
<comment type="caution">
    <text evidence="1">The sequence shown here is derived from an EMBL/GenBank/DDBJ whole genome shotgun (WGS) entry which is preliminary data.</text>
</comment>
<accession>A0A2G9HMX9</accession>
<sequence>MLYKSFPLYQSWCEIFGKDRATGEHAEDCDDATDSLRKNNNIDSIQSQSGFDTNFQIFGKDEEFMSICQPQENGMKIGYKYDVSEARKAIYEALGELLDLTMTQNIWVEKRFINNGKDIDFFFSLPNEA</sequence>
<evidence type="ECO:0000313" key="2">
    <source>
        <dbReference type="Proteomes" id="UP000231279"/>
    </source>
</evidence>